<gene>
    <name evidence="2" type="ORF">AVDCRST_MAG03-3716</name>
</gene>
<dbReference type="AlphaFoldDB" id="A0A6J4Q9I4"/>
<accession>A0A6J4Q9I4</accession>
<sequence length="59" mass="6480">EPAARHLGVLEGDLGRERLRQVPGRPLDHPPGPPPDEPRRVLPLAPEREVQQPGQPLSV</sequence>
<evidence type="ECO:0000313" key="2">
    <source>
        <dbReference type="EMBL" id="CAA9437489.1"/>
    </source>
</evidence>
<organism evidence="2">
    <name type="scientific">uncultured Rubrobacteraceae bacterium</name>
    <dbReference type="NCBI Taxonomy" id="349277"/>
    <lineage>
        <taxon>Bacteria</taxon>
        <taxon>Bacillati</taxon>
        <taxon>Actinomycetota</taxon>
        <taxon>Rubrobacteria</taxon>
        <taxon>Rubrobacterales</taxon>
        <taxon>Rubrobacteraceae</taxon>
        <taxon>environmental samples</taxon>
    </lineage>
</organism>
<dbReference type="EMBL" id="CADCUT010000218">
    <property type="protein sequence ID" value="CAA9437489.1"/>
    <property type="molecule type" value="Genomic_DNA"/>
</dbReference>
<name>A0A6J4Q9I4_9ACTN</name>
<feature type="non-terminal residue" evidence="2">
    <location>
        <position position="1"/>
    </location>
</feature>
<proteinExistence type="predicted"/>
<protein>
    <submittedName>
        <fullName evidence="2">Uncharacterized protein</fullName>
    </submittedName>
</protein>
<reference evidence="2" key="1">
    <citation type="submission" date="2020-02" db="EMBL/GenBank/DDBJ databases">
        <authorList>
            <person name="Meier V. D."/>
        </authorList>
    </citation>
    <scope>NUCLEOTIDE SEQUENCE</scope>
    <source>
        <strain evidence="2">AVDCRST_MAG03</strain>
    </source>
</reference>
<evidence type="ECO:0000256" key="1">
    <source>
        <dbReference type="SAM" id="MobiDB-lite"/>
    </source>
</evidence>
<feature type="non-terminal residue" evidence="2">
    <location>
        <position position="59"/>
    </location>
</feature>
<feature type="region of interest" description="Disordered" evidence="1">
    <location>
        <begin position="1"/>
        <end position="41"/>
    </location>
</feature>